<dbReference type="EMBL" id="QWGB01000005">
    <property type="protein sequence ID" value="RIJ23285.1"/>
    <property type="molecule type" value="Genomic_DNA"/>
</dbReference>
<evidence type="ECO:0000256" key="4">
    <source>
        <dbReference type="ARBA" id="ARBA00022989"/>
    </source>
</evidence>
<feature type="transmembrane region" description="Helical" evidence="6">
    <location>
        <begin position="337"/>
        <end position="357"/>
    </location>
</feature>
<evidence type="ECO:0000256" key="2">
    <source>
        <dbReference type="ARBA" id="ARBA00022475"/>
    </source>
</evidence>
<feature type="transmembrane region" description="Helical" evidence="6">
    <location>
        <begin position="239"/>
        <end position="261"/>
    </location>
</feature>
<keyword evidence="5 6" id="KW-0472">Membrane</keyword>
<evidence type="ECO:0000256" key="6">
    <source>
        <dbReference type="SAM" id="Phobius"/>
    </source>
</evidence>
<feature type="domain" description="Na+/H+ antiporter NhaC-like C-terminal" evidence="7">
    <location>
        <begin position="182"/>
        <end position="452"/>
    </location>
</feature>
<evidence type="ECO:0000313" key="8">
    <source>
        <dbReference type="EMBL" id="RIJ23285.1"/>
    </source>
</evidence>
<dbReference type="PANTHER" id="PTHR43478:SF1">
    <property type="entry name" value="NA+_H+ ANTIPORTER NHAC-LIKE C-TERMINAL DOMAIN-CONTAINING PROTEIN"/>
    <property type="match status" value="1"/>
</dbReference>
<dbReference type="PANTHER" id="PTHR43478">
    <property type="entry name" value="NA+/H+ ANTIPORTER-RELATED"/>
    <property type="match status" value="1"/>
</dbReference>
<organism evidence="8 9">
    <name type="scientific">Henriciella barbarensis</name>
    <dbReference type="NCBI Taxonomy" id="86342"/>
    <lineage>
        <taxon>Bacteria</taxon>
        <taxon>Pseudomonadati</taxon>
        <taxon>Pseudomonadota</taxon>
        <taxon>Alphaproteobacteria</taxon>
        <taxon>Hyphomonadales</taxon>
        <taxon>Hyphomonadaceae</taxon>
        <taxon>Henriciella</taxon>
    </lineage>
</organism>
<evidence type="ECO:0000256" key="1">
    <source>
        <dbReference type="ARBA" id="ARBA00004651"/>
    </source>
</evidence>
<comment type="subcellular location">
    <subcellularLocation>
        <location evidence="1">Cell membrane</location>
        <topology evidence="1">Multi-pass membrane protein</topology>
    </subcellularLocation>
</comment>
<evidence type="ECO:0000256" key="5">
    <source>
        <dbReference type="ARBA" id="ARBA00023136"/>
    </source>
</evidence>
<feature type="transmembrane region" description="Helical" evidence="6">
    <location>
        <begin position="145"/>
        <end position="170"/>
    </location>
</feature>
<dbReference type="Proteomes" id="UP000265431">
    <property type="component" value="Unassembled WGS sequence"/>
</dbReference>
<dbReference type="RefSeq" id="WP_119378474.1">
    <property type="nucleotide sequence ID" value="NZ_QWGB01000005.1"/>
</dbReference>
<feature type="transmembrane region" description="Helical" evidence="6">
    <location>
        <begin position="369"/>
        <end position="388"/>
    </location>
</feature>
<feature type="transmembrane region" description="Helical" evidence="6">
    <location>
        <begin position="273"/>
        <end position="290"/>
    </location>
</feature>
<evidence type="ECO:0000259" key="7">
    <source>
        <dbReference type="Pfam" id="PF03553"/>
    </source>
</evidence>
<dbReference type="AlphaFoldDB" id="A0A399QYT0"/>
<accession>A0A399QYT0</accession>
<name>A0A399QYT0_9PROT</name>
<comment type="caution">
    <text evidence="8">The sequence shown here is derived from an EMBL/GenBank/DDBJ whole genome shotgun (WGS) entry which is preliminary data.</text>
</comment>
<dbReference type="GO" id="GO:0005886">
    <property type="term" value="C:plasma membrane"/>
    <property type="evidence" value="ECO:0007669"/>
    <property type="project" value="UniProtKB-SubCell"/>
</dbReference>
<feature type="transmembrane region" description="Helical" evidence="6">
    <location>
        <begin position="435"/>
        <end position="454"/>
    </location>
</feature>
<proteinExistence type="predicted"/>
<keyword evidence="4 6" id="KW-1133">Transmembrane helix</keyword>
<feature type="transmembrane region" description="Helical" evidence="6">
    <location>
        <begin position="311"/>
        <end position="331"/>
    </location>
</feature>
<keyword evidence="9" id="KW-1185">Reference proteome</keyword>
<evidence type="ECO:0000313" key="9">
    <source>
        <dbReference type="Proteomes" id="UP000265431"/>
    </source>
</evidence>
<protein>
    <submittedName>
        <fullName evidence="8">Sodium:proton antiporter</fullName>
    </submittedName>
</protein>
<feature type="transmembrane region" description="Helical" evidence="6">
    <location>
        <begin position="182"/>
        <end position="206"/>
    </location>
</feature>
<keyword evidence="2" id="KW-1003">Cell membrane</keyword>
<gene>
    <name evidence="8" type="ORF">D1224_03140</name>
</gene>
<evidence type="ECO:0000256" key="3">
    <source>
        <dbReference type="ARBA" id="ARBA00022692"/>
    </source>
</evidence>
<dbReference type="OrthoDB" id="9762978at2"/>
<dbReference type="InterPro" id="IPR018461">
    <property type="entry name" value="Na/H_Antiport_NhaC-like_C"/>
</dbReference>
<keyword evidence="3 6" id="KW-0812">Transmembrane</keyword>
<reference evidence="8 9" key="1">
    <citation type="submission" date="2018-08" db="EMBL/GenBank/DDBJ databases">
        <title>Henriciella mobilis sp. nov., isolated from seawater.</title>
        <authorList>
            <person name="Cheng H."/>
            <person name="Wu Y.-H."/>
            <person name="Xu X.-W."/>
            <person name="Guo L.-L."/>
        </authorList>
    </citation>
    <scope>NUCLEOTIDE SEQUENCE [LARGE SCALE GENOMIC DNA]</scope>
    <source>
        <strain evidence="8 9">CCUG66934</strain>
    </source>
</reference>
<sequence length="456" mass="47193">MADWITLLPPVLALGLAVWTRNVYWALGLAIWTSETLIAGGNPALGLLGGVERAVSVFGSEGNTRILLFCLIIGALIEYMRRSGGIAGMVNWLVRTGAAGTRRRAGAVTALTGTLIFVETNISLLTTGIMGRPLFDRLKMSRERLAYIIDSTSAPVSILILLNGWGAFVLGLIAEYDLDNPLAVLVGTIPLNFYALLTLAGVWLTVISDRTFGPLRAREEQTIAANDDAPEEETGTGSAFNMGVPLLVLVGGALGFMLWTGGGNMLEGSGSQSILWAVCIATAVAFLLLLRSGKEPKGSLIETGFKGMGDLLPAVTVIFLALVLGASLKALGTGEVLGSLAGSISFAWALPAIVFVVAGITSFTTGTSWGTYGILVPVAIPLALGSGVPPSLALAAVLGGGVFGDHCSPISDTSIIASLAAECDHIEHVRTQLPYALSAGLLAVVSYLAAGIATTL</sequence>
<dbReference type="Pfam" id="PF03553">
    <property type="entry name" value="Na_H_antiporter"/>
    <property type="match status" value="1"/>
</dbReference>